<feature type="domain" description="NAC" evidence="6">
    <location>
        <begin position="6"/>
        <end position="156"/>
    </location>
</feature>
<dbReference type="PANTHER" id="PTHR31744">
    <property type="entry name" value="PROTEIN CUP-SHAPED COTYLEDON 2-RELATED"/>
    <property type="match status" value="1"/>
</dbReference>
<evidence type="ECO:0000256" key="4">
    <source>
        <dbReference type="ARBA" id="ARBA00023163"/>
    </source>
</evidence>
<dbReference type="PROSITE" id="PS51005">
    <property type="entry name" value="NAC"/>
    <property type="match status" value="1"/>
</dbReference>
<dbReference type="InterPro" id="IPR036093">
    <property type="entry name" value="NAC_dom_sf"/>
</dbReference>
<dbReference type="PANTHER" id="PTHR31744:SF210">
    <property type="entry name" value="NAC DOMAIN-CONTAINING PROTEIN 86-LIKE"/>
    <property type="match status" value="1"/>
</dbReference>
<dbReference type="GO" id="GO:0006355">
    <property type="term" value="P:regulation of DNA-templated transcription"/>
    <property type="evidence" value="ECO:0007669"/>
    <property type="project" value="InterPro"/>
</dbReference>
<organism evidence="7 8">
    <name type="scientific">Oldenlandia corymbosa var. corymbosa</name>
    <dbReference type="NCBI Taxonomy" id="529605"/>
    <lineage>
        <taxon>Eukaryota</taxon>
        <taxon>Viridiplantae</taxon>
        <taxon>Streptophyta</taxon>
        <taxon>Embryophyta</taxon>
        <taxon>Tracheophyta</taxon>
        <taxon>Spermatophyta</taxon>
        <taxon>Magnoliopsida</taxon>
        <taxon>eudicotyledons</taxon>
        <taxon>Gunneridae</taxon>
        <taxon>Pentapetalae</taxon>
        <taxon>asterids</taxon>
        <taxon>lamiids</taxon>
        <taxon>Gentianales</taxon>
        <taxon>Rubiaceae</taxon>
        <taxon>Rubioideae</taxon>
        <taxon>Spermacoceae</taxon>
        <taxon>Hedyotis-Oldenlandia complex</taxon>
        <taxon>Oldenlandia</taxon>
    </lineage>
</organism>
<evidence type="ECO:0000256" key="2">
    <source>
        <dbReference type="ARBA" id="ARBA00023015"/>
    </source>
</evidence>
<keyword evidence="4" id="KW-0804">Transcription</keyword>
<dbReference type="AlphaFoldDB" id="A0AAV1DPS4"/>
<protein>
    <submittedName>
        <fullName evidence="7">OLC1v1008587C1</fullName>
    </submittedName>
</protein>
<dbReference type="Proteomes" id="UP001161247">
    <property type="component" value="Chromosome 6"/>
</dbReference>
<sequence length="638" mass="71137">MVRSMLPPGFRFHPTDVELVMYYLKRKVMGKKLIFEAITELNIYKFSPWDLPGMSLLKMKDLEWFFFCPRERKYASGVRMNRATETGYWKTTGKDRPVLYNGNVVGKVRTLVFHLGSPPHGKRTDWVIHEYRLEDQNLADKGVAQDTYVLCKVFHKNGPGPKNGAQYGAPFQEEEWDDDSEIPPDSLTPNGPFPFAVDLQQNQNSSTALRIVEPGQSSGLSLSEPGPSVVRPLRDEVLLNGQNSSMLTGTVDANTCGWSLSEAGASFASLSAQDTIPDAGNDDLAHLLASFKDDDDAFPLTADANEVAHLDQAREIQLAPNPNFDGSDPFSGLEDLNVLSGVNGGGHYFSDMEFLEVDDLNAPLNFSTDSFGFREVQTNGFLRPCISNGSQHTLPQCAVSNSNDVSRQVQHQGNFPWWDTRLINSIQLPSLPDSSHNQGNPATVAPLGNIYNPTWTTHGVNLSSFIPEESQSCREAGKRSAAVKNFPRLQLLLESIPADFDGSSILAKAEVTYRLSRCTKDALSVMLELLCSALYWDLCGMRYSEDIARLHSGFFVSVSVNWPVTELYHGVWRWFNVSKTVHWFEIALVDHDYDVMDCSTCFITIMHFSEFSDDLGVFLGVFDKSNLMSFSHWLSLGS</sequence>
<dbReference type="GO" id="GO:0003677">
    <property type="term" value="F:DNA binding"/>
    <property type="evidence" value="ECO:0007669"/>
    <property type="project" value="UniProtKB-KW"/>
</dbReference>
<reference evidence="7" key="1">
    <citation type="submission" date="2023-03" db="EMBL/GenBank/DDBJ databases">
        <authorList>
            <person name="Julca I."/>
        </authorList>
    </citation>
    <scope>NUCLEOTIDE SEQUENCE</scope>
</reference>
<keyword evidence="8" id="KW-1185">Reference proteome</keyword>
<dbReference type="SUPFAM" id="SSF101941">
    <property type="entry name" value="NAC domain"/>
    <property type="match status" value="1"/>
</dbReference>
<dbReference type="GO" id="GO:0005634">
    <property type="term" value="C:nucleus"/>
    <property type="evidence" value="ECO:0007669"/>
    <property type="project" value="UniProtKB-SubCell"/>
</dbReference>
<dbReference type="InterPro" id="IPR003441">
    <property type="entry name" value="NAC-dom"/>
</dbReference>
<proteinExistence type="predicted"/>
<keyword evidence="5" id="KW-0539">Nucleus</keyword>
<keyword evidence="2" id="KW-0805">Transcription regulation</keyword>
<dbReference type="FunFam" id="2.170.150.80:FF:000002">
    <property type="entry name" value="Nac domain-containing protein 86"/>
    <property type="match status" value="1"/>
</dbReference>
<dbReference type="EMBL" id="OX459123">
    <property type="protein sequence ID" value="CAI9108884.1"/>
    <property type="molecule type" value="Genomic_DNA"/>
</dbReference>
<comment type="subcellular location">
    <subcellularLocation>
        <location evidence="1">Nucleus</location>
    </subcellularLocation>
</comment>
<evidence type="ECO:0000256" key="5">
    <source>
        <dbReference type="ARBA" id="ARBA00023242"/>
    </source>
</evidence>
<evidence type="ECO:0000313" key="8">
    <source>
        <dbReference type="Proteomes" id="UP001161247"/>
    </source>
</evidence>
<name>A0AAV1DPS4_OLDCO</name>
<evidence type="ECO:0000313" key="7">
    <source>
        <dbReference type="EMBL" id="CAI9108884.1"/>
    </source>
</evidence>
<dbReference type="Pfam" id="PF02365">
    <property type="entry name" value="NAM"/>
    <property type="match status" value="1"/>
</dbReference>
<evidence type="ECO:0000256" key="1">
    <source>
        <dbReference type="ARBA" id="ARBA00004123"/>
    </source>
</evidence>
<accession>A0AAV1DPS4</accession>
<gene>
    <name evidence="7" type="ORF">OLC1_LOCUS16884</name>
</gene>
<dbReference type="Gene3D" id="2.170.150.80">
    <property type="entry name" value="NAC domain"/>
    <property type="match status" value="1"/>
</dbReference>
<evidence type="ECO:0000259" key="6">
    <source>
        <dbReference type="PROSITE" id="PS51005"/>
    </source>
</evidence>
<evidence type="ECO:0000256" key="3">
    <source>
        <dbReference type="ARBA" id="ARBA00023125"/>
    </source>
</evidence>
<keyword evidence="3" id="KW-0238">DNA-binding</keyword>